<dbReference type="EMBL" id="BOPG01000064">
    <property type="protein sequence ID" value="GIJ61281.1"/>
    <property type="molecule type" value="Genomic_DNA"/>
</dbReference>
<dbReference type="AlphaFoldDB" id="A0A8J3ZGQ8"/>
<comment type="caution">
    <text evidence="2">The sequence shown here is derived from an EMBL/GenBank/DDBJ whole genome shotgun (WGS) entry which is preliminary data.</text>
</comment>
<evidence type="ECO:0000313" key="3">
    <source>
        <dbReference type="Proteomes" id="UP000612585"/>
    </source>
</evidence>
<gene>
    <name evidence="2" type="ORF">Vau01_087970</name>
</gene>
<keyword evidence="1" id="KW-0732">Signal</keyword>
<name>A0A8J3ZGQ8_9ACTN</name>
<protein>
    <submittedName>
        <fullName evidence="2">Uncharacterized protein</fullName>
    </submittedName>
</protein>
<accession>A0A8J3ZGQ8</accession>
<reference evidence="2" key="1">
    <citation type="submission" date="2021-01" db="EMBL/GenBank/DDBJ databases">
        <title>Whole genome shotgun sequence of Virgisporangium aurantiacum NBRC 16421.</title>
        <authorList>
            <person name="Komaki H."/>
            <person name="Tamura T."/>
        </authorList>
    </citation>
    <scope>NUCLEOTIDE SEQUENCE</scope>
    <source>
        <strain evidence="2">NBRC 16421</strain>
    </source>
</reference>
<dbReference type="RefSeq" id="WP_204006101.1">
    <property type="nucleotide sequence ID" value="NZ_BOPG01000064.1"/>
</dbReference>
<sequence>MQNLIRVFAVAAATGAAVATTASPALAATVTRVPVDAAATGEISGVDPLSATDGWSVGGDGTNGVIRRFDGIRWRLVSSPNLADPSGGAGLSAVDAVSASTAFAVGSAFTAGAGNHAVAVRWNGSAWSRSTVGPTAFPNSRLVSVKAFSATDAWAVGTDERNTFDHTLVMHFDGTSWQQVAAPDPGTRNSFLTGVTGAAPTDVWAVGYVQNLPYGNRIRLPLVVHWNGTAWSEVPIAGTPTDTTTYLYGVSASSATDVWAVGYRPGAGSGAYVARWNGTTWNTVTAPAMGTLRSVSARAANDVWVTGYDANGAAVGHWNGSAWTVTPVTVTGGVGVPLVDTIAATGPGSAWLVGTQSDQTAGLYAPLAFTLTT</sequence>
<feature type="signal peptide" evidence="1">
    <location>
        <begin position="1"/>
        <end position="27"/>
    </location>
</feature>
<keyword evidence="3" id="KW-1185">Reference proteome</keyword>
<evidence type="ECO:0000313" key="2">
    <source>
        <dbReference type="EMBL" id="GIJ61281.1"/>
    </source>
</evidence>
<evidence type="ECO:0000256" key="1">
    <source>
        <dbReference type="SAM" id="SignalP"/>
    </source>
</evidence>
<feature type="chain" id="PRO_5035158027" evidence="1">
    <location>
        <begin position="28"/>
        <end position="373"/>
    </location>
</feature>
<dbReference type="Proteomes" id="UP000612585">
    <property type="component" value="Unassembled WGS sequence"/>
</dbReference>
<proteinExistence type="predicted"/>
<organism evidence="2 3">
    <name type="scientific">Virgisporangium aurantiacum</name>
    <dbReference type="NCBI Taxonomy" id="175570"/>
    <lineage>
        <taxon>Bacteria</taxon>
        <taxon>Bacillati</taxon>
        <taxon>Actinomycetota</taxon>
        <taxon>Actinomycetes</taxon>
        <taxon>Micromonosporales</taxon>
        <taxon>Micromonosporaceae</taxon>
        <taxon>Virgisporangium</taxon>
    </lineage>
</organism>